<sequence length="505" mass="56659">MRGRPKRRVVIPREDSRKAQSPSPEPASESFIHSDETYRGDRFSIQTEIQELQTQNQLLENEFERAKTQIQVLKEQCQIVQKQNKQLTDAHEVAQLQRSCAVQDQAGQEKWTDEQFIGYFHDLSSSIRALSRVLSPSPAHERAHFLAAYDLLRGVPQETWSPRPNRKYLFQAAIWSLIMRWVFTSPLSIFGEYGCPLSKSWITLYGQGHIGGWPTPTLSSEAWRVNTVGQMAQRIGLPILLGDCRALHKDQATRHMQLSTMDVQWRLCEAIAVTIHTLIPGLDSELTMRLRASTGLIVAKAFKLAYRMFTRSCRLQLVYPQAGDAFSVPVMLSVDETCQAPSGKVKFVASPGLIKWGDSEGSTSVDEYSLLVAPMVNVDGEGPEVLPPAQSISDKGQMVEDVECEQTVLQSIEVDGETTEFLPPTSSISNNQQASEDLDSEQESRKFPIIYVDNKLNELLDLAPGGLDGEEQKIFEYIKELLSHCQCPDNDSQPPDSHTIDPTLI</sequence>
<reference evidence="4" key="1">
    <citation type="journal article" date="2020" name="Stud. Mycol.">
        <title>101 Dothideomycetes genomes: A test case for predicting lifestyles and emergence of pathogens.</title>
        <authorList>
            <person name="Haridas S."/>
            <person name="Albert R."/>
            <person name="Binder M."/>
            <person name="Bloem J."/>
            <person name="LaButti K."/>
            <person name="Salamov A."/>
            <person name="Andreopoulos B."/>
            <person name="Baker S."/>
            <person name="Barry K."/>
            <person name="Bills G."/>
            <person name="Bluhm B."/>
            <person name="Cannon C."/>
            <person name="Castanera R."/>
            <person name="Culley D."/>
            <person name="Daum C."/>
            <person name="Ezra D."/>
            <person name="Gonzalez J."/>
            <person name="Henrissat B."/>
            <person name="Kuo A."/>
            <person name="Liang C."/>
            <person name="Lipzen A."/>
            <person name="Lutzoni F."/>
            <person name="Magnuson J."/>
            <person name="Mondo S."/>
            <person name="Nolan M."/>
            <person name="Ohm R."/>
            <person name="Pangilinan J."/>
            <person name="Park H.-J."/>
            <person name="Ramirez L."/>
            <person name="Alfaro M."/>
            <person name="Sun H."/>
            <person name="Tritt A."/>
            <person name="Yoshinaga Y."/>
            <person name="Zwiers L.-H."/>
            <person name="Turgeon B."/>
            <person name="Goodwin S."/>
            <person name="Spatafora J."/>
            <person name="Crous P."/>
            <person name="Grigoriev I."/>
        </authorList>
    </citation>
    <scope>NUCLEOTIDE SEQUENCE [LARGE SCALE GENOMIC DNA]</scope>
    <source>
        <strain evidence="4">CBS 304.66</strain>
    </source>
</reference>
<feature type="region of interest" description="Disordered" evidence="2">
    <location>
        <begin position="419"/>
        <end position="443"/>
    </location>
</feature>
<keyword evidence="1" id="KW-0175">Coiled coil</keyword>
<organism evidence="3 4">
    <name type="scientific">Lojkania enalia</name>
    <dbReference type="NCBI Taxonomy" id="147567"/>
    <lineage>
        <taxon>Eukaryota</taxon>
        <taxon>Fungi</taxon>
        <taxon>Dikarya</taxon>
        <taxon>Ascomycota</taxon>
        <taxon>Pezizomycotina</taxon>
        <taxon>Dothideomycetes</taxon>
        <taxon>Pleosporomycetidae</taxon>
        <taxon>Pleosporales</taxon>
        <taxon>Pleosporales incertae sedis</taxon>
        <taxon>Lojkania</taxon>
    </lineage>
</organism>
<feature type="compositionally biased region" description="Polar residues" evidence="2">
    <location>
        <begin position="424"/>
        <end position="435"/>
    </location>
</feature>
<keyword evidence="4" id="KW-1185">Reference proteome</keyword>
<protein>
    <submittedName>
        <fullName evidence="3">Uncharacterized protein</fullName>
    </submittedName>
</protein>
<evidence type="ECO:0000313" key="4">
    <source>
        <dbReference type="Proteomes" id="UP000800093"/>
    </source>
</evidence>
<dbReference type="Proteomes" id="UP000800093">
    <property type="component" value="Unassembled WGS sequence"/>
</dbReference>
<feature type="compositionally biased region" description="Basic residues" evidence="2">
    <location>
        <begin position="1"/>
        <end position="10"/>
    </location>
</feature>
<accession>A0A9P4KE47</accession>
<dbReference type="AlphaFoldDB" id="A0A9P4KE47"/>
<evidence type="ECO:0000313" key="3">
    <source>
        <dbReference type="EMBL" id="KAF2267532.1"/>
    </source>
</evidence>
<dbReference type="EMBL" id="ML986590">
    <property type="protein sequence ID" value="KAF2267532.1"/>
    <property type="molecule type" value="Genomic_DNA"/>
</dbReference>
<proteinExistence type="predicted"/>
<comment type="caution">
    <text evidence="3">The sequence shown here is derived from an EMBL/GenBank/DDBJ whole genome shotgun (WGS) entry which is preliminary data.</text>
</comment>
<gene>
    <name evidence="3" type="ORF">CC78DRAFT_591895</name>
</gene>
<feature type="region of interest" description="Disordered" evidence="2">
    <location>
        <begin position="1"/>
        <end position="31"/>
    </location>
</feature>
<dbReference type="OrthoDB" id="3545916at2759"/>
<name>A0A9P4KE47_9PLEO</name>
<feature type="coiled-coil region" evidence="1">
    <location>
        <begin position="42"/>
        <end position="90"/>
    </location>
</feature>
<evidence type="ECO:0000256" key="1">
    <source>
        <dbReference type="SAM" id="Coils"/>
    </source>
</evidence>
<evidence type="ECO:0000256" key="2">
    <source>
        <dbReference type="SAM" id="MobiDB-lite"/>
    </source>
</evidence>